<dbReference type="Pfam" id="PF00026">
    <property type="entry name" value="Asp"/>
    <property type="match status" value="1"/>
</dbReference>
<reference evidence="11" key="1">
    <citation type="journal article" date="2020" name="Stud. Mycol.">
        <title>101 Dothideomycetes genomes: a test case for predicting lifestyles and emergence of pathogens.</title>
        <authorList>
            <person name="Haridas S."/>
            <person name="Albert R."/>
            <person name="Binder M."/>
            <person name="Bloem J."/>
            <person name="Labutti K."/>
            <person name="Salamov A."/>
            <person name="Andreopoulos B."/>
            <person name="Baker S."/>
            <person name="Barry K."/>
            <person name="Bills G."/>
            <person name="Bluhm B."/>
            <person name="Cannon C."/>
            <person name="Castanera R."/>
            <person name="Culley D."/>
            <person name="Daum C."/>
            <person name="Ezra D."/>
            <person name="Gonzalez J."/>
            <person name="Henrissat B."/>
            <person name="Kuo A."/>
            <person name="Liang C."/>
            <person name="Lipzen A."/>
            <person name="Lutzoni F."/>
            <person name="Magnuson J."/>
            <person name="Mondo S."/>
            <person name="Nolan M."/>
            <person name="Ohm R."/>
            <person name="Pangilinan J."/>
            <person name="Park H.-J."/>
            <person name="Ramirez L."/>
            <person name="Alfaro M."/>
            <person name="Sun H."/>
            <person name="Tritt A."/>
            <person name="Yoshinaga Y."/>
            <person name="Zwiers L.-H."/>
            <person name="Turgeon B."/>
            <person name="Goodwin S."/>
            <person name="Spatafora J."/>
            <person name="Crous P."/>
            <person name="Grigoriev I."/>
        </authorList>
    </citation>
    <scope>NUCLEOTIDE SEQUENCE</scope>
    <source>
        <strain evidence="11">CBS 260.36</strain>
    </source>
</reference>
<gene>
    <name evidence="11" type="ORF">K461DRAFT_227776</name>
</gene>
<dbReference type="AlphaFoldDB" id="A0A9P4MFU4"/>
<dbReference type="CDD" id="cd06097">
    <property type="entry name" value="Aspergillopepsin_like"/>
    <property type="match status" value="1"/>
</dbReference>
<feature type="active site" evidence="7">
    <location>
        <position position="104"/>
    </location>
</feature>
<dbReference type="PROSITE" id="PS51767">
    <property type="entry name" value="PEPTIDASE_A1"/>
    <property type="match status" value="1"/>
</dbReference>
<proteinExistence type="inferred from homology"/>
<evidence type="ECO:0000256" key="8">
    <source>
        <dbReference type="PIRSR" id="PIRSR601461-2"/>
    </source>
</evidence>
<dbReference type="GO" id="GO:0006508">
    <property type="term" value="P:proteolysis"/>
    <property type="evidence" value="ECO:0007669"/>
    <property type="project" value="UniProtKB-KW"/>
</dbReference>
<evidence type="ECO:0000313" key="12">
    <source>
        <dbReference type="Proteomes" id="UP000799439"/>
    </source>
</evidence>
<dbReference type="FunFam" id="2.40.70.10:FF:000026">
    <property type="entry name" value="Endothiapepsin"/>
    <property type="match status" value="1"/>
</dbReference>
<keyword evidence="9" id="KW-0732">Signal</keyword>
<keyword evidence="2 11" id="KW-0645">Protease</keyword>
<protein>
    <submittedName>
        <fullName evidence="11">Aspartic protease pepA</fullName>
    </submittedName>
</protein>
<evidence type="ECO:0000256" key="4">
    <source>
        <dbReference type="ARBA" id="ARBA00022801"/>
    </source>
</evidence>
<keyword evidence="5" id="KW-0325">Glycoprotein</keyword>
<evidence type="ECO:0000313" key="11">
    <source>
        <dbReference type="EMBL" id="KAF2151452.1"/>
    </source>
</evidence>
<dbReference type="SUPFAM" id="SSF50630">
    <property type="entry name" value="Acid proteases"/>
    <property type="match status" value="1"/>
</dbReference>
<evidence type="ECO:0000256" key="9">
    <source>
        <dbReference type="SAM" id="SignalP"/>
    </source>
</evidence>
<dbReference type="FunFam" id="2.40.70.10:FF:000024">
    <property type="entry name" value="Endothiapepsin"/>
    <property type="match status" value="1"/>
</dbReference>
<dbReference type="PRINTS" id="PR00792">
    <property type="entry name" value="PEPSIN"/>
</dbReference>
<keyword evidence="3" id="KW-0064">Aspartyl protease</keyword>
<dbReference type="PANTHER" id="PTHR47966:SF2">
    <property type="entry name" value="ASPERGILLOPEPSIN-1-RELATED"/>
    <property type="match status" value="1"/>
</dbReference>
<accession>A0A9P4MFU4</accession>
<dbReference type="InterPro" id="IPR034163">
    <property type="entry name" value="Aspergillopepsin-like_cat_dom"/>
</dbReference>
<evidence type="ECO:0000256" key="3">
    <source>
        <dbReference type="ARBA" id="ARBA00022750"/>
    </source>
</evidence>
<dbReference type="Proteomes" id="UP000799439">
    <property type="component" value="Unassembled WGS sequence"/>
</dbReference>
<evidence type="ECO:0000256" key="6">
    <source>
        <dbReference type="ARBA" id="ARBA00055396"/>
    </source>
</evidence>
<dbReference type="OrthoDB" id="2747330at2759"/>
<evidence type="ECO:0000256" key="2">
    <source>
        <dbReference type="ARBA" id="ARBA00022670"/>
    </source>
</evidence>
<organism evidence="11 12">
    <name type="scientific">Myriangium duriaei CBS 260.36</name>
    <dbReference type="NCBI Taxonomy" id="1168546"/>
    <lineage>
        <taxon>Eukaryota</taxon>
        <taxon>Fungi</taxon>
        <taxon>Dikarya</taxon>
        <taxon>Ascomycota</taxon>
        <taxon>Pezizomycotina</taxon>
        <taxon>Dothideomycetes</taxon>
        <taxon>Dothideomycetidae</taxon>
        <taxon>Myriangiales</taxon>
        <taxon>Myriangiaceae</taxon>
        <taxon>Myriangium</taxon>
    </lineage>
</organism>
<keyword evidence="12" id="KW-1185">Reference proteome</keyword>
<feature type="signal peptide" evidence="9">
    <location>
        <begin position="1"/>
        <end position="20"/>
    </location>
</feature>
<dbReference type="GO" id="GO:0004190">
    <property type="term" value="F:aspartic-type endopeptidase activity"/>
    <property type="evidence" value="ECO:0007669"/>
    <property type="project" value="UniProtKB-KW"/>
</dbReference>
<comment type="caution">
    <text evidence="11">The sequence shown here is derived from an EMBL/GenBank/DDBJ whole genome shotgun (WGS) entry which is preliminary data.</text>
</comment>
<dbReference type="Gene3D" id="2.40.70.10">
    <property type="entry name" value="Acid Proteases"/>
    <property type="match status" value="2"/>
</dbReference>
<evidence type="ECO:0000256" key="1">
    <source>
        <dbReference type="ARBA" id="ARBA00007447"/>
    </source>
</evidence>
<dbReference type="InterPro" id="IPR033121">
    <property type="entry name" value="PEPTIDASE_A1"/>
</dbReference>
<comment type="similarity">
    <text evidence="1">Belongs to the peptidase A1 family.</text>
</comment>
<sequence>MPSTASAALVAAALAGFSAATPVDIVGRSTFTVEQVAIPKKVLLTPAQRVLKTYQKFKAQAPQVVIDAANNSPTGTVPAVPQPTDVSYLSPVTVGSNTLNLDFDTGSSDLWVFSTLQSSAQTSGHSVYNPKTSGTLLSGYSWDISYGDGSGASGRVYADKVAVGAVTATRQAVEAATSISAQFQQDTDNDGLLGLAFSSINTVTPQKQTTFFDTVKAQLSKALFAVRLRKGATGTYDFGFIDSSKYTGAITYVAVDNSQGFWGFTAGAGTVNGKKTASIGSSIADTGTTLVYLPSSVVRTYYAQVSGSSNSASAGGYVVPCSATLPDLSIAIGSGTFVIPGSYINFAPNGDGTCFGGIQANTGIGLTIFGDIFLKAHYVIFDESTGSPRLGFAKGA</sequence>
<dbReference type="InterPro" id="IPR021109">
    <property type="entry name" value="Peptidase_aspartic_dom_sf"/>
</dbReference>
<dbReference type="PANTHER" id="PTHR47966">
    <property type="entry name" value="BETA-SITE APP-CLEAVING ENZYME, ISOFORM A-RELATED"/>
    <property type="match status" value="1"/>
</dbReference>
<dbReference type="InterPro" id="IPR001461">
    <property type="entry name" value="Aspartic_peptidase_A1"/>
</dbReference>
<feature type="disulfide bond" evidence="8">
    <location>
        <begin position="321"/>
        <end position="354"/>
    </location>
</feature>
<evidence type="ECO:0000256" key="7">
    <source>
        <dbReference type="PIRSR" id="PIRSR601461-1"/>
    </source>
</evidence>
<name>A0A9P4MFU4_9PEZI</name>
<evidence type="ECO:0000259" key="10">
    <source>
        <dbReference type="PROSITE" id="PS51767"/>
    </source>
</evidence>
<keyword evidence="4" id="KW-0378">Hydrolase</keyword>
<feature type="chain" id="PRO_5040455745" evidence="9">
    <location>
        <begin position="21"/>
        <end position="396"/>
    </location>
</feature>
<feature type="domain" description="Peptidase A1" evidence="10">
    <location>
        <begin position="88"/>
        <end position="393"/>
    </location>
</feature>
<evidence type="ECO:0000256" key="5">
    <source>
        <dbReference type="ARBA" id="ARBA00023180"/>
    </source>
</evidence>
<comment type="function">
    <text evidence="6">Secreted aspartic endopeptidase that allows assimilation of proteinaceous substrates. The scissile peptide bond is attacked by a nucleophilic water molecule activated by two aspartic residues in the active site. Shows a broad primary substrate specificity. Favors hydrophobic residues at the P1 and P1' positions.</text>
</comment>
<dbReference type="EMBL" id="ML996088">
    <property type="protein sequence ID" value="KAF2151452.1"/>
    <property type="molecule type" value="Genomic_DNA"/>
</dbReference>
<feature type="active site" evidence="7">
    <location>
        <position position="285"/>
    </location>
</feature>
<keyword evidence="8" id="KW-1015">Disulfide bond</keyword>